<name>A0A8T7M4T5_9CHLR</name>
<dbReference type="EMBL" id="CP128402">
    <property type="protein sequence ID" value="WJW70266.1"/>
    <property type="molecule type" value="Genomic_DNA"/>
</dbReference>
<evidence type="ECO:0000313" key="5">
    <source>
        <dbReference type="Proteomes" id="UP001431572"/>
    </source>
</evidence>
<dbReference type="Proteomes" id="UP001431572">
    <property type="component" value="Plasmid unnamed2"/>
</dbReference>
<evidence type="ECO:0000313" key="3">
    <source>
        <dbReference type="EMBL" id="WJW70266.1"/>
    </source>
</evidence>
<keyword evidence="1" id="KW-0812">Transmembrane</keyword>
<evidence type="ECO:0000256" key="1">
    <source>
        <dbReference type="SAM" id="Phobius"/>
    </source>
</evidence>
<proteinExistence type="predicted"/>
<organism evidence="2 4">
    <name type="scientific">Candidatus Chlorohelix allophototropha</name>
    <dbReference type="NCBI Taxonomy" id="3003348"/>
    <lineage>
        <taxon>Bacteria</taxon>
        <taxon>Bacillati</taxon>
        <taxon>Chloroflexota</taxon>
        <taxon>Chloroflexia</taxon>
        <taxon>Candidatus Chloroheliales</taxon>
        <taxon>Candidatus Chloroheliaceae</taxon>
        <taxon>Candidatus Chlorohelix</taxon>
    </lineage>
</organism>
<gene>
    <name evidence="2" type="ORF">HXX08_14700</name>
    <name evidence="3" type="ORF">OZ401_004997</name>
</gene>
<protein>
    <submittedName>
        <fullName evidence="2">PrgI family protein</fullName>
    </submittedName>
</protein>
<keyword evidence="3" id="KW-0614">Plasmid</keyword>
<reference evidence="3" key="2">
    <citation type="journal article" date="2024" name="Nature">
        <title>Anoxygenic phototroph of the Chloroflexota uses a type I reaction centre.</title>
        <authorList>
            <person name="Tsuji J.M."/>
            <person name="Shaw N.A."/>
            <person name="Nagashima S."/>
            <person name="Venkiteswaran J.J."/>
            <person name="Schiff S.L."/>
            <person name="Watanabe T."/>
            <person name="Fukui M."/>
            <person name="Hanada S."/>
            <person name="Tank M."/>
            <person name="Neufeld J.D."/>
        </authorList>
    </citation>
    <scope>NUCLEOTIDE SEQUENCE</scope>
    <source>
        <strain evidence="3">L227-S17</strain>
        <plasmid evidence="3 5">unnamed2</plasmid>
    </source>
</reference>
<sequence>MTLTHEIPTHLEVEDRPFFGLTFKQFTVLALGLGGLAFLYNYGLCWVPDPFRLILTVVAGAVALAITLLKLEGLSLLDWLMERVLFGFQPHQAIFGLYELQQGSVKEERSFRR</sequence>
<evidence type="ECO:0000313" key="4">
    <source>
        <dbReference type="Proteomes" id="UP000521676"/>
    </source>
</evidence>
<geneLocation type="plasmid" evidence="3 5">
    <name>unnamed2</name>
</geneLocation>
<dbReference type="EMBL" id="JACATZ010000002">
    <property type="protein sequence ID" value="NWJ47107.1"/>
    <property type="molecule type" value="Genomic_DNA"/>
</dbReference>
<dbReference type="Proteomes" id="UP000521676">
    <property type="component" value="Unassembled WGS sequence"/>
</dbReference>
<feature type="transmembrane region" description="Helical" evidence="1">
    <location>
        <begin position="50"/>
        <end position="71"/>
    </location>
</feature>
<accession>A0A8T7M4T5</accession>
<keyword evidence="1" id="KW-0472">Membrane</keyword>
<evidence type="ECO:0000313" key="2">
    <source>
        <dbReference type="EMBL" id="NWJ47107.1"/>
    </source>
</evidence>
<reference evidence="2 4" key="1">
    <citation type="submission" date="2020-06" db="EMBL/GenBank/DDBJ databases">
        <title>Anoxygenic phototrophic Chloroflexota member uses a Type I reaction center.</title>
        <authorList>
            <person name="Tsuji J.M."/>
            <person name="Shaw N.A."/>
            <person name="Nagashima S."/>
            <person name="Venkiteswaran J."/>
            <person name="Schiff S.L."/>
            <person name="Hanada S."/>
            <person name="Tank M."/>
            <person name="Neufeld J.D."/>
        </authorList>
    </citation>
    <scope>NUCLEOTIDE SEQUENCE [LARGE SCALE GENOMIC DNA]</scope>
    <source>
        <strain evidence="2">L227-S17</strain>
    </source>
</reference>
<keyword evidence="5" id="KW-1185">Reference proteome</keyword>
<dbReference type="AlphaFoldDB" id="A0A8T7M4T5"/>
<keyword evidence="1" id="KW-1133">Transmembrane helix</keyword>
<dbReference type="RefSeq" id="WP_341472140.1">
    <property type="nucleotide sequence ID" value="NZ_CP128402.1"/>
</dbReference>
<feature type="transmembrane region" description="Helical" evidence="1">
    <location>
        <begin position="26"/>
        <end position="44"/>
    </location>
</feature>